<reference evidence="1" key="1">
    <citation type="submission" date="2022-04" db="EMBL/GenBank/DDBJ databases">
        <title>Genome of the entomopathogenic fungus Entomophthora muscae.</title>
        <authorList>
            <person name="Elya C."/>
            <person name="Lovett B.R."/>
            <person name="Lee E."/>
            <person name="Macias A.M."/>
            <person name="Hajek A.E."/>
            <person name="De Bivort B.L."/>
            <person name="Kasson M.T."/>
            <person name="De Fine Licht H.H."/>
            <person name="Stajich J.E."/>
        </authorList>
    </citation>
    <scope>NUCLEOTIDE SEQUENCE</scope>
    <source>
        <strain evidence="1">Berkeley</strain>
    </source>
</reference>
<name>A0ACC2UD45_9FUNG</name>
<dbReference type="Proteomes" id="UP001165960">
    <property type="component" value="Unassembled WGS sequence"/>
</dbReference>
<sequence>MNNKLFFALLFGATFGSPAASPGQEDSSESLLIKSIFDFNMDDPALAEPQTKYPADDTENNPLDYLELDPTLPIEEPTSQMSRFQSRKRTPKRYW</sequence>
<protein>
    <submittedName>
        <fullName evidence="1">Uncharacterized protein</fullName>
    </submittedName>
</protein>
<evidence type="ECO:0000313" key="2">
    <source>
        <dbReference type="Proteomes" id="UP001165960"/>
    </source>
</evidence>
<evidence type="ECO:0000313" key="1">
    <source>
        <dbReference type="EMBL" id="KAJ9084645.1"/>
    </source>
</evidence>
<dbReference type="EMBL" id="QTSX02000821">
    <property type="protein sequence ID" value="KAJ9084645.1"/>
    <property type="molecule type" value="Genomic_DNA"/>
</dbReference>
<gene>
    <name evidence="1" type="ORF">DSO57_1022244</name>
</gene>
<accession>A0ACC2UD45</accession>
<keyword evidence="2" id="KW-1185">Reference proteome</keyword>
<proteinExistence type="predicted"/>
<organism evidence="1 2">
    <name type="scientific">Entomophthora muscae</name>
    <dbReference type="NCBI Taxonomy" id="34485"/>
    <lineage>
        <taxon>Eukaryota</taxon>
        <taxon>Fungi</taxon>
        <taxon>Fungi incertae sedis</taxon>
        <taxon>Zoopagomycota</taxon>
        <taxon>Entomophthoromycotina</taxon>
        <taxon>Entomophthoromycetes</taxon>
        <taxon>Entomophthorales</taxon>
        <taxon>Entomophthoraceae</taxon>
        <taxon>Entomophthora</taxon>
    </lineage>
</organism>
<comment type="caution">
    <text evidence="1">The sequence shown here is derived from an EMBL/GenBank/DDBJ whole genome shotgun (WGS) entry which is preliminary data.</text>
</comment>